<reference evidence="8" key="1">
    <citation type="journal article" date="2020" name="Cell">
        <title>Large-Scale Comparative Analyses of Tick Genomes Elucidate Their Genetic Diversity and Vector Capacities.</title>
        <authorList>
            <consortium name="Tick Genome and Microbiome Consortium (TIGMIC)"/>
            <person name="Jia N."/>
            <person name="Wang J."/>
            <person name="Shi W."/>
            <person name="Du L."/>
            <person name="Sun Y."/>
            <person name="Zhan W."/>
            <person name="Jiang J.F."/>
            <person name="Wang Q."/>
            <person name="Zhang B."/>
            <person name="Ji P."/>
            <person name="Bell-Sakyi L."/>
            <person name="Cui X.M."/>
            <person name="Yuan T.T."/>
            <person name="Jiang B.G."/>
            <person name="Yang W.F."/>
            <person name="Lam T.T."/>
            <person name="Chang Q.C."/>
            <person name="Ding S.J."/>
            <person name="Wang X.J."/>
            <person name="Zhu J.G."/>
            <person name="Ruan X.D."/>
            <person name="Zhao L."/>
            <person name="Wei J.T."/>
            <person name="Ye R.Z."/>
            <person name="Que T.C."/>
            <person name="Du C.H."/>
            <person name="Zhou Y.H."/>
            <person name="Cheng J.X."/>
            <person name="Dai P.F."/>
            <person name="Guo W.B."/>
            <person name="Han X.H."/>
            <person name="Huang E.J."/>
            <person name="Li L.F."/>
            <person name="Wei W."/>
            <person name="Gao Y.C."/>
            <person name="Liu J.Z."/>
            <person name="Shao H.Z."/>
            <person name="Wang X."/>
            <person name="Wang C.C."/>
            <person name="Yang T.C."/>
            <person name="Huo Q.B."/>
            <person name="Li W."/>
            <person name="Chen H.Y."/>
            <person name="Chen S.E."/>
            <person name="Zhou L.G."/>
            <person name="Ni X.B."/>
            <person name="Tian J.H."/>
            <person name="Sheng Y."/>
            <person name="Liu T."/>
            <person name="Pan Y.S."/>
            <person name="Xia L.Y."/>
            <person name="Li J."/>
            <person name="Zhao F."/>
            <person name="Cao W.C."/>
        </authorList>
    </citation>
    <scope>NUCLEOTIDE SEQUENCE</scope>
    <source>
        <strain evidence="8">Rmic-2018</strain>
    </source>
</reference>
<dbReference type="AlphaFoldDB" id="A0A9J6DB50"/>
<name>A0A9J6DB50_RHIMP</name>
<dbReference type="GO" id="GO:0005737">
    <property type="term" value="C:cytoplasm"/>
    <property type="evidence" value="ECO:0007669"/>
    <property type="project" value="TreeGrafter"/>
</dbReference>
<evidence type="ECO:0000256" key="4">
    <source>
        <dbReference type="ARBA" id="ARBA00022737"/>
    </source>
</evidence>
<evidence type="ECO:0000256" key="6">
    <source>
        <dbReference type="ARBA" id="ARBA00023298"/>
    </source>
</evidence>
<keyword evidence="5" id="KW-0528">Neurotoxin</keyword>
<keyword evidence="4" id="KW-0677">Repeat</keyword>
<gene>
    <name evidence="8" type="ORF">HPB51_018462</name>
</gene>
<dbReference type="GO" id="GO:0017020">
    <property type="term" value="F:myosin phosphatase regulator activity"/>
    <property type="evidence" value="ECO:0007669"/>
    <property type="project" value="TreeGrafter"/>
</dbReference>
<dbReference type="EMBL" id="JABSTU010000010">
    <property type="protein sequence ID" value="KAH8019235.1"/>
    <property type="molecule type" value="Genomic_DNA"/>
</dbReference>
<proteinExistence type="predicted"/>
<protein>
    <submittedName>
        <fullName evidence="8">Uncharacterized protein</fullName>
    </submittedName>
</protein>
<keyword evidence="9" id="KW-1185">Reference proteome</keyword>
<comment type="caution">
    <text evidence="8">The sequence shown here is derived from an EMBL/GenBank/DDBJ whole genome shotgun (WGS) entry which is preliminary data.</text>
</comment>
<feature type="region of interest" description="Disordered" evidence="7">
    <location>
        <begin position="1"/>
        <end position="61"/>
    </location>
</feature>
<evidence type="ECO:0000256" key="7">
    <source>
        <dbReference type="SAM" id="MobiDB-lite"/>
    </source>
</evidence>
<evidence type="ECO:0000256" key="2">
    <source>
        <dbReference type="ARBA" id="ARBA00022483"/>
    </source>
</evidence>
<evidence type="ECO:0000313" key="9">
    <source>
        <dbReference type="Proteomes" id="UP000821866"/>
    </source>
</evidence>
<evidence type="ECO:0000313" key="8">
    <source>
        <dbReference type="EMBL" id="KAH8019235.1"/>
    </source>
</evidence>
<keyword evidence="3" id="KW-1052">Target cell membrane</keyword>
<dbReference type="GO" id="GO:0044231">
    <property type="term" value="C:host cell presynaptic membrane"/>
    <property type="evidence" value="ECO:0007669"/>
    <property type="project" value="UniProtKB-KW"/>
</dbReference>
<dbReference type="VEuPathDB" id="VectorBase:LOC119177310"/>
<evidence type="ECO:0000256" key="1">
    <source>
        <dbReference type="ARBA" id="ARBA00004175"/>
    </source>
</evidence>
<dbReference type="Proteomes" id="UP000821866">
    <property type="component" value="Chromosome 8"/>
</dbReference>
<dbReference type="GO" id="GO:0004857">
    <property type="term" value="F:enzyme inhibitor activity"/>
    <property type="evidence" value="ECO:0007669"/>
    <property type="project" value="TreeGrafter"/>
</dbReference>
<keyword evidence="5" id="KW-0638">Presynaptic neurotoxin</keyword>
<reference evidence="8" key="2">
    <citation type="submission" date="2021-09" db="EMBL/GenBank/DDBJ databases">
        <authorList>
            <person name="Jia N."/>
            <person name="Wang J."/>
            <person name="Shi W."/>
            <person name="Du L."/>
            <person name="Sun Y."/>
            <person name="Zhan W."/>
            <person name="Jiang J."/>
            <person name="Wang Q."/>
            <person name="Zhang B."/>
            <person name="Ji P."/>
            <person name="Sakyi L.B."/>
            <person name="Cui X."/>
            <person name="Yuan T."/>
            <person name="Jiang B."/>
            <person name="Yang W."/>
            <person name="Lam T.T.-Y."/>
            <person name="Chang Q."/>
            <person name="Ding S."/>
            <person name="Wang X."/>
            <person name="Zhu J."/>
            <person name="Ruan X."/>
            <person name="Zhao L."/>
            <person name="Wei J."/>
            <person name="Que T."/>
            <person name="Du C."/>
            <person name="Cheng J."/>
            <person name="Dai P."/>
            <person name="Han X."/>
            <person name="Huang E."/>
            <person name="Gao Y."/>
            <person name="Liu J."/>
            <person name="Shao H."/>
            <person name="Ye R."/>
            <person name="Li L."/>
            <person name="Wei W."/>
            <person name="Wang X."/>
            <person name="Wang C."/>
            <person name="Huo Q."/>
            <person name="Li W."/>
            <person name="Guo W."/>
            <person name="Chen H."/>
            <person name="Chen S."/>
            <person name="Zhou L."/>
            <person name="Zhou L."/>
            <person name="Ni X."/>
            <person name="Tian J."/>
            <person name="Zhou Y."/>
            <person name="Sheng Y."/>
            <person name="Liu T."/>
            <person name="Pan Y."/>
            <person name="Xia L."/>
            <person name="Li J."/>
            <person name="Zhao F."/>
            <person name="Cao W."/>
        </authorList>
    </citation>
    <scope>NUCLEOTIDE SEQUENCE</scope>
    <source>
        <strain evidence="8">Rmic-2018</strain>
        <tissue evidence="8">Larvae</tissue>
    </source>
</reference>
<comment type="subcellular location">
    <subcellularLocation>
        <location evidence="1">Target cell membrane</location>
    </subcellularLocation>
</comment>
<keyword evidence="5" id="KW-0800">Toxin</keyword>
<keyword evidence="6" id="KW-0472">Membrane</keyword>
<accession>A0A9J6DB50</accession>
<feature type="compositionally biased region" description="Basic residues" evidence="7">
    <location>
        <begin position="24"/>
        <end position="33"/>
    </location>
</feature>
<evidence type="ECO:0000256" key="3">
    <source>
        <dbReference type="ARBA" id="ARBA00022537"/>
    </source>
</evidence>
<dbReference type="InterPro" id="IPR036770">
    <property type="entry name" value="Ankyrin_rpt-contain_sf"/>
</dbReference>
<keyword evidence="6" id="KW-1053">Target membrane</keyword>
<evidence type="ECO:0000256" key="5">
    <source>
        <dbReference type="ARBA" id="ARBA00023028"/>
    </source>
</evidence>
<keyword evidence="2" id="KW-0268">Exocytosis</keyword>
<dbReference type="PANTHER" id="PTHR24179:SF29">
    <property type="entry name" value="LD46604P"/>
    <property type="match status" value="1"/>
</dbReference>
<dbReference type="GO" id="GO:0006887">
    <property type="term" value="P:exocytosis"/>
    <property type="evidence" value="ECO:0007669"/>
    <property type="project" value="UniProtKB-KW"/>
</dbReference>
<sequence>MADHSELVTEMSVVEKMSTQERLKHAKKRRQQQLKKWSQHERELQKAKKGKASSPAVAPPPTEYKVHFVPSVMLLEAAARNDVDEAISEPQGVYCVLSESCGGSHDLANEAALPLSVSSFAYYGCVPWSSRGAPGVLYKIRLVAGRE</sequence>
<dbReference type="PANTHER" id="PTHR24179">
    <property type="entry name" value="PROTEIN PHOSPHATASE 1 REGULATORY SUBUNIT 12"/>
    <property type="match status" value="1"/>
</dbReference>
<dbReference type="GO" id="GO:0044218">
    <property type="term" value="C:other organism cell membrane"/>
    <property type="evidence" value="ECO:0007669"/>
    <property type="project" value="UniProtKB-KW"/>
</dbReference>
<organism evidence="8 9">
    <name type="scientific">Rhipicephalus microplus</name>
    <name type="common">Cattle tick</name>
    <name type="synonym">Boophilus microplus</name>
    <dbReference type="NCBI Taxonomy" id="6941"/>
    <lineage>
        <taxon>Eukaryota</taxon>
        <taxon>Metazoa</taxon>
        <taxon>Ecdysozoa</taxon>
        <taxon>Arthropoda</taxon>
        <taxon>Chelicerata</taxon>
        <taxon>Arachnida</taxon>
        <taxon>Acari</taxon>
        <taxon>Parasitiformes</taxon>
        <taxon>Ixodida</taxon>
        <taxon>Ixodoidea</taxon>
        <taxon>Ixodidae</taxon>
        <taxon>Rhipicephalinae</taxon>
        <taxon>Rhipicephalus</taxon>
        <taxon>Boophilus</taxon>
    </lineage>
</organism>
<dbReference type="Gene3D" id="1.25.40.20">
    <property type="entry name" value="Ankyrin repeat-containing domain"/>
    <property type="match status" value="1"/>
</dbReference>
<dbReference type="InterPro" id="IPR051226">
    <property type="entry name" value="PP1_Regulatory_Subunit"/>
</dbReference>